<dbReference type="GO" id="GO:0080120">
    <property type="term" value="P:CAAX-box protein maturation"/>
    <property type="evidence" value="ECO:0007669"/>
    <property type="project" value="UniProtKB-ARBA"/>
</dbReference>
<dbReference type="PANTHER" id="PTHR36435">
    <property type="entry name" value="SLR1288 PROTEIN"/>
    <property type="match status" value="1"/>
</dbReference>
<feature type="transmembrane region" description="Helical" evidence="1">
    <location>
        <begin position="46"/>
        <end position="65"/>
    </location>
</feature>
<evidence type="ECO:0000256" key="1">
    <source>
        <dbReference type="SAM" id="Phobius"/>
    </source>
</evidence>
<organism evidence="3 4">
    <name type="scientific">Listeria weihenstephanensis</name>
    <dbReference type="NCBI Taxonomy" id="1006155"/>
    <lineage>
        <taxon>Bacteria</taxon>
        <taxon>Bacillati</taxon>
        <taxon>Bacillota</taxon>
        <taxon>Bacilli</taxon>
        <taxon>Bacillales</taxon>
        <taxon>Listeriaceae</taxon>
        <taxon>Listeria</taxon>
    </lineage>
</organism>
<feature type="transmembrane region" description="Helical" evidence="1">
    <location>
        <begin position="86"/>
        <end position="113"/>
    </location>
</feature>
<feature type="transmembrane region" description="Helical" evidence="1">
    <location>
        <begin position="204"/>
        <end position="224"/>
    </location>
</feature>
<dbReference type="GO" id="GO:0008237">
    <property type="term" value="F:metallopeptidase activity"/>
    <property type="evidence" value="ECO:0007669"/>
    <property type="project" value="UniProtKB-KW"/>
</dbReference>
<keyword evidence="1" id="KW-1133">Transmembrane helix</keyword>
<proteinExistence type="predicted"/>
<dbReference type="Pfam" id="PF02517">
    <property type="entry name" value="Rce1-like"/>
    <property type="match status" value="1"/>
</dbReference>
<dbReference type="Proteomes" id="UP000564536">
    <property type="component" value="Unassembled WGS sequence"/>
</dbReference>
<feature type="transmembrane region" description="Helical" evidence="1">
    <location>
        <begin position="125"/>
        <end position="144"/>
    </location>
</feature>
<dbReference type="GO" id="GO:0004175">
    <property type="term" value="F:endopeptidase activity"/>
    <property type="evidence" value="ECO:0007669"/>
    <property type="project" value="UniProtKB-ARBA"/>
</dbReference>
<keyword evidence="1" id="KW-0472">Membrane</keyword>
<feature type="transmembrane region" description="Helical" evidence="1">
    <location>
        <begin position="180"/>
        <end position="197"/>
    </location>
</feature>
<keyword evidence="3" id="KW-0482">Metalloprotease</keyword>
<keyword evidence="1" id="KW-0812">Transmembrane</keyword>
<feature type="transmembrane region" description="Helical" evidence="1">
    <location>
        <begin position="7"/>
        <end position="34"/>
    </location>
</feature>
<dbReference type="InterPro" id="IPR003675">
    <property type="entry name" value="Rce1/LyrA-like_dom"/>
</dbReference>
<keyword evidence="3" id="KW-0645">Protease</keyword>
<feature type="transmembrane region" description="Helical" evidence="1">
    <location>
        <begin position="151"/>
        <end position="174"/>
    </location>
</feature>
<dbReference type="AlphaFoldDB" id="A0A841Z2A5"/>
<evidence type="ECO:0000313" key="3">
    <source>
        <dbReference type="EMBL" id="MBC1499345.1"/>
    </source>
</evidence>
<gene>
    <name evidence="3" type="ORF">HB943_01930</name>
</gene>
<evidence type="ECO:0000313" key="4">
    <source>
        <dbReference type="Proteomes" id="UP000564536"/>
    </source>
</evidence>
<evidence type="ECO:0000259" key="2">
    <source>
        <dbReference type="Pfam" id="PF02517"/>
    </source>
</evidence>
<sequence length="229" mass="25170">MNRRYWYVLLTYFAAYFSSLIGAPIVMGILRAVTDLSSQQIVTYSAVYWSVFSNFLAVLIIWLLLRKQAPSTKIEKGQPLPVGTSIGYAVVGFIVLIVAQNICIIVMSFFGITGASPNTEMLGELARAVPLMIVFTSILAPILEEIVFRKIIFGGLASRMNIHVAAVISSVFFGLMHMDLTYLLVYVVIGLLLCYLYTKTKRIAVPIAAHMLMNVIAMIGQFILGGSGS</sequence>
<dbReference type="EMBL" id="JAARRL010000002">
    <property type="protein sequence ID" value="MBC1499345.1"/>
    <property type="molecule type" value="Genomic_DNA"/>
</dbReference>
<dbReference type="PANTHER" id="PTHR36435:SF6">
    <property type="entry name" value="ABORTIVE INFECTION PROTEIN"/>
    <property type="match status" value="1"/>
</dbReference>
<comment type="caution">
    <text evidence="3">The sequence shown here is derived from an EMBL/GenBank/DDBJ whole genome shotgun (WGS) entry which is preliminary data.</text>
</comment>
<accession>A0A841Z2A5</accession>
<keyword evidence="3" id="KW-0378">Hydrolase</keyword>
<name>A0A841Z2A5_9LIST</name>
<dbReference type="InterPro" id="IPR052710">
    <property type="entry name" value="CAAX_protease"/>
</dbReference>
<feature type="domain" description="CAAX prenyl protease 2/Lysostaphin resistance protein A-like" evidence="2">
    <location>
        <begin position="130"/>
        <end position="216"/>
    </location>
</feature>
<dbReference type="GO" id="GO:0006508">
    <property type="term" value="P:proteolysis"/>
    <property type="evidence" value="ECO:0007669"/>
    <property type="project" value="UniProtKB-KW"/>
</dbReference>
<reference evidence="3 4" key="1">
    <citation type="submission" date="2020-03" db="EMBL/GenBank/DDBJ databases">
        <title>Soil Listeria distribution.</title>
        <authorList>
            <person name="Liao J."/>
            <person name="Wiedmann M."/>
        </authorList>
    </citation>
    <scope>NUCLEOTIDE SEQUENCE [LARGE SCALE GENOMIC DNA]</scope>
    <source>
        <strain evidence="3 4">FSL L7-1523</strain>
    </source>
</reference>
<protein>
    <submittedName>
        <fullName evidence="3">CPBP family intramembrane metalloprotease</fullName>
    </submittedName>
</protein>